<dbReference type="InterPro" id="IPR008496">
    <property type="entry name" value="TMEM222/RTE1"/>
</dbReference>
<keyword evidence="1" id="KW-0472">Membrane</keyword>
<dbReference type="AlphaFoldDB" id="G7YJN8"/>
<accession>G7YJN8</accession>
<organism evidence="1 2">
    <name type="scientific">Clonorchis sinensis</name>
    <name type="common">Chinese liver fluke</name>
    <dbReference type="NCBI Taxonomy" id="79923"/>
    <lineage>
        <taxon>Eukaryota</taxon>
        <taxon>Metazoa</taxon>
        <taxon>Spiralia</taxon>
        <taxon>Lophotrochozoa</taxon>
        <taxon>Platyhelminthes</taxon>
        <taxon>Trematoda</taxon>
        <taxon>Digenea</taxon>
        <taxon>Opisthorchiida</taxon>
        <taxon>Opisthorchiata</taxon>
        <taxon>Opisthorchiidae</taxon>
        <taxon>Clonorchis</taxon>
    </lineage>
</organism>
<dbReference type="PANTHER" id="PTHR20921:SF0">
    <property type="entry name" value="TRANSMEMBRANE PROTEIN 222"/>
    <property type="match status" value="1"/>
</dbReference>
<dbReference type="Proteomes" id="UP000008909">
    <property type="component" value="Unassembled WGS sequence"/>
</dbReference>
<dbReference type="EMBL" id="DF143435">
    <property type="protein sequence ID" value="GAA53171.1"/>
    <property type="molecule type" value="Genomic_DNA"/>
</dbReference>
<keyword evidence="1" id="KW-0812">Transmembrane</keyword>
<evidence type="ECO:0000313" key="1">
    <source>
        <dbReference type="EMBL" id="GAA53171.1"/>
    </source>
</evidence>
<name>G7YJN8_CLOSI</name>
<reference evidence="1" key="1">
    <citation type="journal article" date="2011" name="Genome Biol.">
        <title>The draft genome of the carcinogenic human liver fluke Clonorchis sinensis.</title>
        <authorList>
            <person name="Wang X."/>
            <person name="Chen W."/>
            <person name="Huang Y."/>
            <person name="Sun J."/>
            <person name="Men J."/>
            <person name="Liu H."/>
            <person name="Luo F."/>
            <person name="Guo L."/>
            <person name="Lv X."/>
            <person name="Deng C."/>
            <person name="Zhou C."/>
            <person name="Fan Y."/>
            <person name="Li X."/>
            <person name="Huang L."/>
            <person name="Hu Y."/>
            <person name="Liang C."/>
            <person name="Hu X."/>
            <person name="Xu J."/>
            <person name="Yu X."/>
        </authorList>
    </citation>
    <scope>NUCLEOTIDE SEQUENCE [LARGE SCALE GENOMIC DNA]</scope>
    <source>
        <strain evidence="1">Henan</strain>
    </source>
</reference>
<gene>
    <name evidence="1" type="ORF">CLF_109700</name>
</gene>
<protein>
    <submittedName>
        <fullName evidence="1">Transmembrane protein 222</fullName>
    </submittedName>
</protein>
<proteinExistence type="predicted"/>
<dbReference type="Pfam" id="PF05608">
    <property type="entry name" value="RTE1"/>
    <property type="match status" value="1"/>
</dbReference>
<reference key="2">
    <citation type="submission" date="2011-10" db="EMBL/GenBank/DDBJ databases">
        <title>The genome and transcriptome sequence of Clonorchis sinensis provide insights into the carcinogenic liver fluke.</title>
        <authorList>
            <person name="Wang X."/>
            <person name="Huang Y."/>
            <person name="Chen W."/>
            <person name="Liu H."/>
            <person name="Guo L."/>
            <person name="Chen Y."/>
            <person name="Luo F."/>
            <person name="Zhou W."/>
            <person name="Sun J."/>
            <person name="Mao Q."/>
            <person name="Liang P."/>
            <person name="Zhou C."/>
            <person name="Tian Y."/>
            <person name="Men J."/>
            <person name="Lv X."/>
            <person name="Huang L."/>
            <person name="Zhou J."/>
            <person name="Hu Y."/>
            <person name="Li R."/>
            <person name="Zhang F."/>
            <person name="Lei H."/>
            <person name="Li X."/>
            <person name="Hu X."/>
            <person name="Liang C."/>
            <person name="Xu J."/>
            <person name="Wu Z."/>
            <person name="Yu X."/>
        </authorList>
    </citation>
    <scope>NUCLEOTIDE SEQUENCE</scope>
    <source>
        <strain>Henan</strain>
    </source>
</reference>
<keyword evidence="2" id="KW-1185">Reference proteome</keyword>
<dbReference type="PANTHER" id="PTHR20921">
    <property type="entry name" value="TRANSMEMBRANE PROTEIN 222"/>
    <property type="match status" value="1"/>
</dbReference>
<sequence length="629" mass="70223">MIAFAMEVPVPSAEIAHCQLKANVYLQLPSSSDSASNHLKNLKNRASEEHLVLLIEDLTNEIILFSELRHNTFFYGAQLPLSTTLSGNSMNCAVEAIISVDDYLSQLGINSLWTIQRQEVFQIGKRDPSIADSFTDLICHTTITTSTTSNVHITLQKFVRLSLDYVSSKSSDYTDLIPFPRIPKLQTSAIPGLDALFAVLRTTIGFATHYLHSDLLTFNNKLDCEHGVSFNVIGVRVHTSNQFNEPESNINTSSSQISEIQRELSLQRHPSRLHPHIAKVAEPWCERSDSIPAHVQPSQLQLTGISCHISCRVVPSAGSPYSLHTAGRLHTSGDAKVAAVECAGVGIALSHGRKYPCLTGYLLTVDKVLKRTLKGLQDPGIQVASDENPVDLKYVKHIVIVFEEEKAQVYLDELVKVIPSFCMHCGPTWWKFVLLDMPLTIHGETLEVVERFAYLGSCLSSECSVGGRCTNLQGSDDEDNMAFGWPTMYCQLDLSHVENREMWDKAVFGANEVYKLRVHNLFCDNCYSHVARALNGMRYRGRSNWNMFSVTLLFFSHARYVNEKNLLREKKVFSSFSGKSKANSWLTGNDVVDNGLFRGNAVTLRSQLLKLPTRSSVFRFVAICVQATQ</sequence>
<evidence type="ECO:0000313" key="2">
    <source>
        <dbReference type="Proteomes" id="UP000008909"/>
    </source>
</evidence>